<dbReference type="PANTHER" id="PTHR10061">
    <property type="entry name" value="S-FORMYLGLUTATHIONE HYDROLASE"/>
    <property type="match status" value="1"/>
</dbReference>
<evidence type="ECO:0000256" key="4">
    <source>
        <dbReference type="ARBA" id="ARBA00022801"/>
    </source>
</evidence>
<evidence type="ECO:0000313" key="8">
    <source>
        <dbReference type="EMBL" id="MFC3302362.1"/>
    </source>
</evidence>
<evidence type="ECO:0000256" key="7">
    <source>
        <dbReference type="RuleBase" id="RU363068"/>
    </source>
</evidence>
<dbReference type="Pfam" id="PF00756">
    <property type="entry name" value="Esterase"/>
    <property type="match status" value="1"/>
</dbReference>
<comment type="function">
    <text evidence="7">Serine hydrolase involved in the detoxification of formaldehyde.</text>
</comment>
<evidence type="ECO:0000313" key="9">
    <source>
        <dbReference type="Proteomes" id="UP001595607"/>
    </source>
</evidence>
<proteinExistence type="inferred from homology"/>
<evidence type="ECO:0000256" key="5">
    <source>
        <dbReference type="ARBA" id="ARBA00047590"/>
    </source>
</evidence>
<dbReference type="SUPFAM" id="SSF53474">
    <property type="entry name" value="alpha/beta-Hydrolases"/>
    <property type="match status" value="1"/>
</dbReference>
<protein>
    <recommendedName>
        <fullName evidence="2 6">S-formylglutathione hydrolase</fullName>
        <ecNumber evidence="2 6">3.1.2.12</ecNumber>
    </recommendedName>
</protein>
<dbReference type="RefSeq" id="WP_189570550.1">
    <property type="nucleotide sequence ID" value="NZ_BMXU01000001.1"/>
</dbReference>
<sequence>MKTVQTIKSHGGQVRVIEHDSETLGVPMQFAAYLPPQAEKGPVPCLWYLSGLTCTWANVMEKGEITRAAAGHGFAIVAPDTSPRGEGVPDDEGYDLGQGAGFYLTATQAPWSKHYRMDSYITDELQTLVTDSFPVAEARQGIFGHSMGGHGALTLHLKNPDLYKTCSAFAPISAPSQCPWGEKAFTAYLGSDRARWADYDAAILVGRQPSQAHILIDQGTDDQFLAEQLLHGIFEDAARTAGQAYTLRRQPGYDHSYYFISTFMDDHVRHHRQELFA</sequence>
<reference evidence="9" key="1">
    <citation type="journal article" date="2019" name="Int. J. Syst. Evol. Microbiol.">
        <title>The Global Catalogue of Microorganisms (GCM) 10K type strain sequencing project: providing services to taxonomists for standard genome sequencing and annotation.</title>
        <authorList>
            <consortium name="The Broad Institute Genomics Platform"/>
            <consortium name="The Broad Institute Genome Sequencing Center for Infectious Disease"/>
            <person name="Wu L."/>
            <person name="Ma J."/>
        </authorList>
    </citation>
    <scope>NUCLEOTIDE SEQUENCE [LARGE SCALE GENOMIC DNA]</scope>
    <source>
        <strain evidence="9">KCTC 22245</strain>
    </source>
</reference>
<dbReference type="EC" id="3.1.2.12" evidence="2 6"/>
<comment type="catalytic activity">
    <reaction evidence="5 7">
        <text>S-formylglutathione + H2O = formate + glutathione + H(+)</text>
        <dbReference type="Rhea" id="RHEA:14961"/>
        <dbReference type="ChEBI" id="CHEBI:15377"/>
        <dbReference type="ChEBI" id="CHEBI:15378"/>
        <dbReference type="ChEBI" id="CHEBI:15740"/>
        <dbReference type="ChEBI" id="CHEBI:57688"/>
        <dbReference type="ChEBI" id="CHEBI:57925"/>
        <dbReference type="EC" id="3.1.2.12"/>
    </reaction>
</comment>
<dbReference type="Proteomes" id="UP001595607">
    <property type="component" value="Unassembled WGS sequence"/>
</dbReference>
<dbReference type="EMBL" id="JBHRVA010000002">
    <property type="protein sequence ID" value="MFC3302362.1"/>
    <property type="molecule type" value="Genomic_DNA"/>
</dbReference>
<comment type="caution">
    <text evidence="8">The sequence shown here is derived from an EMBL/GenBank/DDBJ whole genome shotgun (WGS) entry which is preliminary data.</text>
</comment>
<dbReference type="InterPro" id="IPR000801">
    <property type="entry name" value="Esterase-like"/>
</dbReference>
<keyword evidence="9" id="KW-1185">Reference proteome</keyword>
<evidence type="ECO:0000256" key="2">
    <source>
        <dbReference type="ARBA" id="ARBA00012479"/>
    </source>
</evidence>
<gene>
    <name evidence="8" type="primary">fghA</name>
    <name evidence="8" type="ORF">ACFONP_06415</name>
</gene>
<keyword evidence="4 7" id="KW-0378">Hydrolase</keyword>
<comment type="similarity">
    <text evidence="1 7">Belongs to the esterase D family.</text>
</comment>
<dbReference type="GO" id="GO:0018738">
    <property type="term" value="F:S-formylglutathione hydrolase activity"/>
    <property type="evidence" value="ECO:0007669"/>
    <property type="project" value="UniProtKB-EC"/>
</dbReference>
<evidence type="ECO:0000256" key="3">
    <source>
        <dbReference type="ARBA" id="ARBA00022487"/>
    </source>
</evidence>
<evidence type="ECO:0000256" key="1">
    <source>
        <dbReference type="ARBA" id="ARBA00005622"/>
    </source>
</evidence>
<name>A0ABV7MBT6_9PROT</name>
<organism evidence="8 9">
    <name type="scientific">Parvularcula lutaonensis</name>
    <dbReference type="NCBI Taxonomy" id="491923"/>
    <lineage>
        <taxon>Bacteria</taxon>
        <taxon>Pseudomonadati</taxon>
        <taxon>Pseudomonadota</taxon>
        <taxon>Alphaproteobacteria</taxon>
        <taxon>Parvularculales</taxon>
        <taxon>Parvularculaceae</taxon>
        <taxon>Parvularcula</taxon>
    </lineage>
</organism>
<keyword evidence="3 7" id="KW-0719">Serine esterase</keyword>
<dbReference type="PANTHER" id="PTHR10061:SF0">
    <property type="entry name" value="S-FORMYLGLUTATHIONE HYDROLASE"/>
    <property type="match status" value="1"/>
</dbReference>
<accession>A0ABV7MBT6</accession>
<evidence type="ECO:0000256" key="6">
    <source>
        <dbReference type="NCBIfam" id="TIGR02821"/>
    </source>
</evidence>
<dbReference type="InterPro" id="IPR014186">
    <property type="entry name" value="S-formylglutathione_hydrol"/>
</dbReference>
<dbReference type="Gene3D" id="3.40.50.1820">
    <property type="entry name" value="alpha/beta hydrolase"/>
    <property type="match status" value="1"/>
</dbReference>
<dbReference type="NCBIfam" id="TIGR02821">
    <property type="entry name" value="fghA_ester_D"/>
    <property type="match status" value="1"/>
</dbReference>
<dbReference type="InterPro" id="IPR029058">
    <property type="entry name" value="AB_hydrolase_fold"/>
</dbReference>